<evidence type="ECO:0000313" key="1">
    <source>
        <dbReference type="EMBL" id="KIU73302.1"/>
    </source>
</evidence>
<reference evidence="1 2" key="1">
    <citation type="journal article" date="2015" name="Sci. Rep.">
        <title>The expression and crystallization of Cry65Aa require two C-termini, revealing a novel evolutionary strategy of Bacillus thuringiensis Cry proteins.</title>
        <authorList>
            <person name="Peng D.H."/>
            <person name="Pang C.Y."/>
            <person name="Wu H."/>
            <person name="Huang Q."/>
            <person name="Zheng J.S."/>
            <person name="Sun M."/>
        </authorList>
    </citation>
    <scope>NUCLEOTIDE SEQUENCE [LARGE SCALE GENOMIC DNA]</scope>
    <source>
        <strain evidence="1 2">Sbt003</strain>
    </source>
</reference>
<dbReference type="AlphaFoldDB" id="A0A9X0F7A2"/>
<proteinExistence type="predicted"/>
<comment type="caution">
    <text evidence="1">The sequence shown here is derived from an EMBL/GenBank/DDBJ whole genome shotgun (WGS) entry which is preliminary data.</text>
</comment>
<gene>
    <name evidence="1" type="ORF">C797_18902</name>
</gene>
<accession>A0A9X0F7A2</accession>
<name>A0A9X0F7A2_BACTU</name>
<dbReference type="Proteomes" id="UP000032407">
    <property type="component" value="Unassembled WGS sequence"/>
</dbReference>
<organism evidence="1 2">
    <name type="scientific">Bacillus thuringiensis Sbt003</name>
    <dbReference type="NCBI Taxonomy" id="1235825"/>
    <lineage>
        <taxon>Bacteria</taxon>
        <taxon>Bacillati</taxon>
        <taxon>Bacillota</taxon>
        <taxon>Bacilli</taxon>
        <taxon>Bacillales</taxon>
        <taxon>Bacillaceae</taxon>
        <taxon>Bacillus</taxon>
        <taxon>Bacillus cereus group</taxon>
    </lineage>
</organism>
<sequence>MIGIVDEDGKWMVVDKSWSGNSTQLLQEIDQKMSRIESILQQISVDGMIEEVHEIHEMILEVSKLLLTLQQAPKMTSLAKGLSLQLQAIQEQYNRLFSRRAIRSKFSE</sequence>
<dbReference type="RefSeq" id="WP_000579480.1">
    <property type="nucleotide sequence ID" value="NZ_KN849201.1"/>
</dbReference>
<protein>
    <submittedName>
        <fullName evidence="1">Uncharacterized protein</fullName>
    </submittedName>
</protein>
<evidence type="ECO:0000313" key="2">
    <source>
        <dbReference type="Proteomes" id="UP000032407"/>
    </source>
</evidence>
<dbReference type="EMBL" id="AMYJ01000028">
    <property type="protein sequence ID" value="KIU73302.1"/>
    <property type="molecule type" value="Genomic_DNA"/>
</dbReference>